<accession>A0A834WEQ5</accession>
<dbReference type="EMBL" id="JAAIUW010000009">
    <property type="protein sequence ID" value="KAF7814414.1"/>
    <property type="molecule type" value="Genomic_DNA"/>
</dbReference>
<evidence type="ECO:0000313" key="1">
    <source>
        <dbReference type="EMBL" id="KAF7814414.1"/>
    </source>
</evidence>
<keyword evidence="2" id="KW-1185">Reference proteome</keyword>
<evidence type="ECO:0000313" key="2">
    <source>
        <dbReference type="Proteomes" id="UP000634136"/>
    </source>
</evidence>
<reference evidence="1" key="1">
    <citation type="submission" date="2020-09" db="EMBL/GenBank/DDBJ databases">
        <title>Genome-Enabled Discovery of Anthraquinone Biosynthesis in Senna tora.</title>
        <authorList>
            <person name="Kang S.-H."/>
            <person name="Pandey R.P."/>
            <person name="Lee C.-M."/>
            <person name="Sim J.-S."/>
            <person name="Jeong J.-T."/>
            <person name="Choi B.-S."/>
            <person name="Jung M."/>
            <person name="Ginzburg D."/>
            <person name="Zhao K."/>
            <person name="Won S.Y."/>
            <person name="Oh T.-J."/>
            <person name="Yu Y."/>
            <person name="Kim N.-H."/>
            <person name="Lee O.R."/>
            <person name="Lee T.-H."/>
            <person name="Bashyal P."/>
            <person name="Kim T.-S."/>
            <person name="Lee W.-H."/>
            <person name="Kawkins C."/>
            <person name="Kim C.-K."/>
            <person name="Kim J.S."/>
            <person name="Ahn B.O."/>
            <person name="Rhee S.Y."/>
            <person name="Sohng J.K."/>
        </authorList>
    </citation>
    <scope>NUCLEOTIDE SEQUENCE</scope>
    <source>
        <tissue evidence="1">Leaf</tissue>
    </source>
</reference>
<proteinExistence type="predicted"/>
<sequence length="79" mass="8849">MDVFVRRTISVVDVLENVLDNFHGAMNMSIGNNNAAYSLPLEFKQSIEQIQNLFDVTSSIPRDGAKKVVHVVNQFLDVV</sequence>
<name>A0A834WEQ5_9FABA</name>
<protein>
    <submittedName>
        <fullName evidence="1">Uncharacterized protein</fullName>
    </submittedName>
</protein>
<organism evidence="1 2">
    <name type="scientific">Senna tora</name>
    <dbReference type="NCBI Taxonomy" id="362788"/>
    <lineage>
        <taxon>Eukaryota</taxon>
        <taxon>Viridiplantae</taxon>
        <taxon>Streptophyta</taxon>
        <taxon>Embryophyta</taxon>
        <taxon>Tracheophyta</taxon>
        <taxon>Spermatophyta</taxon>
        <taxon>Magnoliopsida</taxon>
        <taxon>eudicotyledons</taxon>
        <taxon>Gunneridae</taxon>
        <taxon>Pentapetalae</taxon>
        <taxon>rosids</taxon>
        <taxon>fabids</taxon>
        <taxon>Fabales</taxon>
        <taxon>Fabaceae</taxon>
        <taxon>Caesalpinioideae</taxon>
        <taxon>Cassia clade</taxon>
        <taxon>Senna</taxon>
    </lineage>
</organism>
<gene>
    <name evidence="1" type="ORF">G2W53_028383</name>
</gene>
<dbReference type="AlphaFoldDB" id="A0A834WEQ5"/>
<dbReference type="Proteomes" id="UP000634136">
    <property type="component" value="Unassembled WGS sequence"/>
</dbReference>
<comment type="caution">
    <text evidence="1">The sequence shown here is derived from an EMBL/GenBank/DDBJ whole genome shotgun (WGS) entry which is preliminary data.</text>
</comment>